<name>A0A7E5VHM1_TRINI</name>
<dbReference type="AlphaFoldDB" id="A0A7E5VHM1"/>
<dbReference type="RefSeq" id="XP_026727749.1">
    <property type="nucleotide sequence ID" value="XM_026871948.1"/>
</dbReference>
<dbReference type="Proteomes" id="UP000322000">
    <property type="component" value="Chromosome 5"/>
</dbReference>
<keyword evidence="1" id="KW-1185">Reference proteome</keyword>
<organism evidence="1 2">
    <name type="scientific">Trichoplusia ni</name>
    <name type="common">Cabbage looper</name>
    <dbReference type="NCBI Taxonomy" id="7111"/>
    <lineage>
        <taxon>Eukaryota</taxon>
        <taxon>Metazoa</taxon>
        <taxon>Ecdysozoa</taxon>
        <taxon>Arthropoda</taxon>
        <taxon>Hexapoda</taxon>
        <taxon>Insecta</taxon>
        <taxon>Pterygota</taxon>
        <taxon>Neoptera</taxon>
        <taxon>Endopterygota</taxon>
        <taxon>Lepidoptera</taxon>
        <taxon>Glossata</taxon>
        <taxon>Ditrysia</taxon>
        <taxon>Noctuoidea</taxon>
        <taxon>Noctuidae</taxon>
        <taxon>Plusiinae</taxon>
        <taxon>Trichoplusia</taxon>
    </lineage>
</organism>
<dbReference type="GO" id="GO:0072659">
    <property type="term" value="P:protein localization to plasma membrane"/>
    <property type="evidence" value="ECO:0007669"/>
    <property type="project" value="TreeGrafter"/>
</dbReference>
<accession>A0A7E5VHM1</accession>
<gene>
    <name evidence="2" type="primary">LOC113493916</name>
</gene>
<dbReference type="GO" id="GO:0005886">
    <property type="term" value="C:plasma membrane"/>
    <property type="evidence" value="ECO:0007669"/>
    <property type="project" value="TreeGrafter"/>
</dbReference>
<dbReference type="InParanoid" id="A0A7E5VHM1"/>
<dbReference type="KEGG" id="tnl:113493916"/>
<dbReference type="PANTHER" id="PTHR12444">
    <property type="entry name" value="PROTEIN EFR3 HOMOLOG CMP44E"/>
    <property type="match status" value="1"/>
</dbReference>
<dbReference type="GeneID" id="113493916"/>
<sequence>MVFSSSKPKILLPQDLQEKIYLLSNLYKPTDLDSANYQNKVNAIKKLDCILKHCTRRDLQESDFKELLLCSLTLVYYFGMRLKLSRLTSKYWYWCGKRQFLKAEAAFQKTMDMLLPECSEMTIKITLKFFTDVSLWNFESFVGQILEVVLYFNRGMTILFNLMLTDIHYVLFTDVKSARHRMRVFYELLKSSNWVIDKQKLLPFVTRLLDFFAYSISRNDSKASVYRYLRKGFEVCLRRIFERVENSHRLMIITTMLNWFSMVNMNHEDVLEFSSLLDHAARFYHVNSYKESFSEGLIEHVLIELVGSPNVTYSLVGCRLLSTFLDRQHNSEFLIIPTIYYEFSQVRLKVGYYDLKDKFFLRFHREKMHDNLLKAVKSHCTNIVNLKIIYSIICCLVLEVPCGLTAAAAACMVMAIQDLALNGENIPAPCRYWLHAVVVSVMSLICWVHKAPVLYTYVNHIISRRAKEAPQLNPPIMYYYNIGRHHVTWNKPTLFFEDWELRFALWKHFQESQTEKNPDKLGKIPTLDLRK</sequence>
<reference evidence="2" key="1">
    <citation type="submission" date="2025-08" db="UniProtKB">
        <authorList>
            <consortium name="RefSeq"/>
        </authorList>
    </citation>
    <scope>IDENTIFICATION</scope>
</reference>
<dbReference type="PANTHER" id="PTHR12444:SF9">
    <property type="entry name" value="AGAP013133-PA"/>
    <property type="match status" value="1"/>
</dbReference>
<protein>
    <submittedName>
        <fullName evidence="2">Uncharacterized protein LOC113493916</fullName>
    </submittedName>
</protein>
<dbReference type="InterPro" id="IPR051851">
    <property type="entry name" value="EFR3_Homologs"/>
</dbReference>
<proteinExistence type="predicted"/>
<dbReference type="OrthoDB" id="7765283at2759"/>
<evidence type="ECO:0000313" key="2">
    <source>
        <dbReference type="RefSeq" id="XP_026727749.1"/>
    </source>
</evidence>
<evidence type="ECO:0000313" key="1">
    <source>
        <dbReference type="Proteomes" id="UP000322000"/>
    </source>
</evidence>